<accession>A0A182JDR6</accession>
<dbReference type="VEuPathDB" id="VectorBase:AATE016164"/>
<sequence length="566" mass="61649">MASDITNCLLQASVITFTPGVGVSVWVCVTTRWIEPAVYGHDSLPVYEHINRPSQAAQAEHRAGECSVSAEPRPDFALHRPLYGTVKVSDAVGELGSETGTLTANLALTLQSNYQGLSSVLGAMTVLGQTLDGLLDNVLGPLGYLANADSASAYDLFGETLAAIGTALSFLNDGYEDVLEGLHLVRHPLPSQFGEAFHRLAEGLEELRDALVELSNFVESALSSSSSEEFSCHHRAVPPRLVYRVAYAVRNLRAYLPLVAFLIETTVTNLRLVDEYLVRLQAETDLVLNVEQYVDLVDAHLLPIVSSVDSAVLVVQGQLSSVVAGISGLSNIQTVSSYPQLVSALLSFDTVLDQLSSASSSFFDALDDVGDELADLLLNPVTNIPTIGDSGVVKTLVVTLLSNGPFANYCFCKYSELLFGFADLGLNGVEECIDREGERMRDLKRYMLEQIEQLEYDFENLVEQLSVCDGIGQNNRRNNCVRRLAMRYNSLANNYDRKFDNIFDNGVTEAKASKDRLAACVIALQFRLIDEANDDLKREIKKCARHGPYCGQEGLEEGGSGMPLVA</sequence>
<proteinExistence type="predicted"/>
<name>A0A182JDR6_ANOAO</name>
<organism evidence="1">
    <name type="scientific">Anopheles atroparvus</name>
    <name type="common">European mosquito</name>
    <dbReference type="NCBI Taxonomy" id="41427"/>
    <lineage>
        <taxon>Eukaryota</taxon>
        <taxon>Metazoa</taxon>
        <taxon>Ecdysozoa</taxon>
        <taxon>Arthropoda</taxon>
        <taxon>Hexapoda</taxon>
        <taxon>Insecta</taxon>
        <taxon>Pterygota</taxon>
        <taxon>Neoptera</taxon>
        <taxon>Endopterygota</taxon>
        <taxon>Diptera</taxon>
        <taxon>Nematocera</taxon>
        <taxon>Culicoidea</taxon>
        <taxon>Culicidae</taxon>
        <taxon>Anophelinae</taxon>
        <taxon>Anopheles</taxon>
    </lineage>
</organism>
<evidence type="ECO:0008006" key="2">
    <source>
        <dbReference type="Google" id="ProtNLM"/>
    </source>
</evidence>
<evidence type="ECO:0000313" key="1">
    <source>
        <dbReference type="EnsemblMetazoa" id="AATE016164-PA.1"/>
    </source>
</evidence>
<dbReference type="EnsemblMetazoa" id="AATE016164-RA">
    <property type="protein sequence ID" value="AATE016164-PA.1"/>
    <property type="gene ID" value="AATE016164"/>
</dbReference>
<dbReference type="AlphaFoldDB" id="A0A182JDR6"/>
<reference evidence="1" key="1">
    <citation type="submission" date="2022-08" db="UniProtKB">
        <authorList>
            <consortium name="EnsemblMetazoa"/>
        </authorList>
    </citation>
    <scope>IDENTIFICATION</scope>
    <source>
        <strain evidence="1">EBRO</strain>
    </source>
</reference>
<protein>
    <recommendedName>
        <fullName evidence="2">Protein TsetseEP domain-containing protein</fullName>
    </recommendedName>
</protein>